<comment type="caution">
    <text evidence="5">The sequence shown here is derived from an EMBL/GenBank/DDBJ whole genome shotgun (WGS) entry which is preliminary data.</text>
</comment>
<protein>
    <submittedName>
        <fullName evidence="5">NUDIX hydrolase</fullName>
    </submittedName>
</protein>
<dbReference type="EMBL" id="MDKC01000002">
    <property type="protein sequence ID" value="ODG93439.1"/>
    <property type="molecule type" value="Genomic_DNA"/>
</dbReference>
<evidence type="ECO:0000256" key="3">
    <source>
        <dbReference type="RuleBase" id="RU003476"/>
    </source>
</evidence>
<keyword evidence="6" id="KW-1185">Reference proteome</keyword>
<accession>A0ABX2ZVN7</accession>
<sequence length="155" mass="17646">MYHIRVRACALIVENDSVLLIQFKDEDGIHYNLPAGGTEPGETIIEAVKREAYEEAGVEVEVGELVFVSENAPQMTGHKIHGLSLMFRCHIKENSIPTMPPNPDPNQTGVMWIPINELDNIILYPNIKDQIIQYAKGKYQNNRLIEEYKLKEQLT</sequence>
<dbReference type="InterPro" id="IPR015797">
    <property type="entry name" value="NUDIX_hydrolase-like_dom_sf"/>
</dbReference>
<evidence type="ECO:0000259" key="4">
    <source>
        <dbReference type="PROSITE" id="PS51462"/>
    </source>
</evidence>
<dbReference type="Pfam" id="PF00293">
    <property type="entry name" value="NUDIX"/>
    <property type="match status" value="1"/>
</dbReference>
<evidence type="ECO:0000256" key="2">
    <source>
        <dbReference type="ARBA" id="ARBA00022801"/>
    </source>
</evidence>
<evidence type="ECO:0000256" key="1">
    <source>
        <dbReference type="ARBA" id="ARBA00001946"/>
    </source>
</evidence>
<evidence type="ECO:0000313" key="6">
    <source>
        <dbReference type="Proteomes" id="UP000094580"/>
    </source>
</evidence>
<dbReference type="RefSeq" id="WP_069032505.1">
    <property type="nucleotide sequence ID" value="NZ_MDKC01000002.1"/>
</dbReference>
<gene>
    <name evidence="5" type="ORF">BED47_03900</name>
</gene>
<dbReference type="PANTHER" id="PTHR43046">
    <property type="entry name" value="GDP-MANNOSE MANNOSYL HYDROLASE"/>
    <property type="match status" value="1"/>
</dbReference>
<proteinExistence type="inferred from homology"/>
<dbReference type="CDD" id="cd18880">
    <property type="entry name" value="NUDIX_ADPRase"/>
    <property type="match status" value="1"/>
</dbReference>
<name>A0ABX2ZVN7_9BACI</name>
<comment type="similarity">
    <text evidence="3">Belongs to the Nudix hydrolase family.</text>
</comment>
<dbReference type="InterPro" id="IPR020476">
    <property type="entry name" value="Nudix_hydrolase"/>
</dbReference>
<dbReference type="PROSITE" id="PS51462">
    <property type="entry name" value="NUDIX"/>
    <property type="match status" value="1"/>
</dbReference>
<dbReference type="SUPFAM" id="SSF55811">
    <property type="entry name" value="Nudix"/>
    <property type="match status" value="1"/>
</dbReference>
<feature type="domain" description="Nudix hydrolase" evidence="4">
    <location>
        <begin position="2"/>
        <end position="135"/>
    </location>
</feature>
<dbReference type="PANTHER" id="PTHR43046:SF14">
    <property type="entry name" value="MUTT_NUDIX FAMILY PROTEIN"/>
    <property type="match status" value="1"/>
</dbReference>
<organism evidence="5 6">
    <name type="scientific">Gottfriedia luciferensis</name>
    <dbReference type="NCBI Taxonomy" id="178774"/>
    <lineage>
        <taxon>Bacteria</taxon>
        <taxon>Bacillati</taxon>
        <taxon>Bacillota</taxon>
        <taxon>Bacilli</taxon>
        <taxon>Bacillales</taxon>
        <taxon>Bacillaceae</taxon>
        <taxon>Gottfriedia</taxon>
    </lineage>
</organism>
<reference evidence="5 6" key="1">
    <citation type="submission" date="2016-07" db="EMBL/GenBank/DDBJ databases">
        <authorList>
            <person name="Townsley L."/>
            <person name="Shank E.A."/>
        </authorList>
    </citation>
    <scope>NUCLEOTIDE SEQUENCE [LARGE SCALE GENOMIC DNA]</scope>
    <source>
        <strain evidence="5 6">CH01</strain>
    </source>
</reference>
<dbReference type="PRINTS" id="PR00502">
    <property type="entry name" value="NUDIXFAMILY"/>
</dbReference>
<dbReference type="GO" id="GO:0016787">
    <property type="term" value="F:hydrolase activity"/>
    <property type="evidence" value="ECO:0007669"/>
    <property type="project" value="UniProtKB-KW"/>
</dbReference>
<evidence type="ECO:0000313" key="5">
    <source>
        <dbReference type="EMBL" id="ODG93439.1"/>
    </source>
</evidence>
<comment type="cofactor">
    <cofactor evidence="1">
        <name>Mg(2+)</name>
        <dbReference type="ChEBI" id="CHEBI:18420"/>
    </cofactor>
</comment>
<dbReference type="Gene3D" id="3.90.79.10">
    <property type="entry name" value="Nucleoside Triphosphate Pyrophosphohydrolase"/>
    <property type="match status" value="1"/>
</dbReference>
<dbReference type="PROSITE" id="PS00893">
    <property type="entry name" value="NUDIX_BOX"/>
    <property type="match status" value="1"/>
</dbReference>
<dbReference type="Proteomes" id="UP000094580">
    <property type="component" value="Unassembled WGS sequence"/>
</dbReference>
<keyword evidence="2 3" id="KW-0378">Hydrolase</keyword>
<dbReference type="InterPro" id="IPR000086">
    <property type="entry name" value="NUDIX_hydrolase_dom"/>
</dbReference>
<dbReference type="InterPro" id="IPR020084">
    <property type="entry name" value="NUDIX_hydrolase_CS"/>
</dbReference>